<accession>A0A8H4V8S5</accession>
<protein>
    <submittedName>
        <fullName evidence="3">Uncharacterized protein</fullName>
    </submittedName>
</protein>
<evidence type="ECO:0000313" key="4">
    <source>
        <dbReference type="Proteomes" id="UP000557566"/>
    </source>
</evidence>
<feature type="signal peptide" evidence="2">
    <location>
        <begin position="1"/>
        <end position="20"/>
    </location>
</feature>
<reference evidence="3 4" key="1">
    <citation type="journal article" date="2020" name="Genome Biol. Evol.">
        <title>A new high-quality draft genome assembly of the Chinese cordyceps Ophiocordyceps sinensis.</title>
        <authorList>
            <person name="Shu R."/>
            <person name="Zhang J."/>
            <person name="Meng Q."/>
            <person name="Zhang H."/>
            <person name="Zhou G."/>
            <person name="Li M."/>
            <person name="Wu P."/>
            <person name="Zhao Y."/>
            <person name="Chen C."/>
            <person name="Qin Q."/>
        </authorList>
    </citation>
    <scope>NUCLEOTIDE SEQUENCE [LARGE SCALE GENOMIC DNA]</scope>
    <source>
        <strain evidence="3 4">IOZ07</strain>
    </source>
</reference>
<evidence type="ECO:0000256" key="2">
    <source>
        <dbReference type="SAM" id="SignalP"/>
    </source>
</evidence>
<proteinExistence type="predicted"/>
<feature type="region of interest" description="Disordered" evidence="1">
    <location>
        <begin position="51"/>
        <end position="76"/>
    </location>
</feature>
<dbReference type="AlphaFoldDB" id="A0A8H4V8S5"/>
<dbReference type="EMBL" id="JAAVMX010000002">
    <property type="protein sequence ID" value="KAF4511941.1"/>
    <property type="molecule type" value="Genomic_DNA"/>
</dbReference>
<comment type="caution">
    <text evidence="3">The sequence shown here is derived from an EMBL/GenBank/DDBJ whole genome shotgun (WGS) entry which is preliminary data.</text>
</comment>
<keyword evidence="2" id="KW-0732">Signal</keyword>
<keyword evidence="4" id="KW-1185">Reference proteome</keyword>
<evidence type="ECO:0000313" key="3">
    <source>
        <dbReference type="EMBL" id="KAF4511941.1"/>
    </source>
</evidence>
<sequence length="76" mass="7458">MKTVASLGLSLVLSATLTASMPTPAALQARGGGGELAMGIMMGNPMMIVKGSTDLKSGKGAKKQQAKAANSTPPGA</sequence>
<organism evidence="3 4">
    <name type="scientific">Ophiocordyceps sinensis</name>
    <dbReference type="NCBI Taxonomy" id="72228"/>
    <lineage>
        <taxon>Eukaryota</taxon>
        <taxon>Fungi</taxon>
        <taxon>Dikarya</taxon>
        <taxon>Ascomycota</taxon>
        <taxon>Pezizomycotina</taxon>
        <taxon>Sordariomycetes</taxon>
        <taxon>Hypocreomycetidae</taxon>
        <taxon>Hypocreales</taxon>
        <taxon>Ophiocordycipitaceae</taxon>
        <taxon>Ophiocordyceps</taxon>
    </lineage>
</organism>
<dbReference type="Proteomes" id="UP000557566">
    <property type="component" value="Unassembled WGS sequence"/>
</dbReference>
<gene>
    <name evidence="3" type="ORF">G6O67_001137</name>
</gene>
<evidence type="ECO:0000256" key="1">
    <source>
        <dbReference type="SAM" id="MobiDB-lite"/>
    </source>
</evidence>
<name>A0A8H4V8S5_9HYPO</name>
<feature type="chain" id="PRO_5034097614" evidence="2">
    <location>
        <begin position="21"/>
        <end position="76"/>
    </location>
</feature>